<reference evidence="4" key="1">
    <citation type="submission" date="2021-01" db="EMBL/GenBank/DDBJ databases">
        <title>Whole genome shotgun sequence of Planobispora rosea NBRC 15558.</title>
        <authorList>
            <person name="Komaki H."/>
            <person name="Tamura T."/>
        </authorList>
    </citation>
    <scope>NUCLEOTIDE SEQUENCE</scope>
    <source>
        <strain evidence="4">NBRC 15558</strain>
    </source>
</reference>
<dbReference type="SMART" id="SM00458">
    <property type="entry name" value="RICIN"/>
    <property type="match status" value="2"/>
</dbReference>
<dbReference type="RefSeq" id="WP_141704317.1">
    <property type="nucleotide sequence ID" value="NZ_BMQP01000017.1"/>
</dbReference>
<dbReference type="Proteomes" id="UP000655044">
    <property type="component" value="Unassembled WGS sequence"/>
</dbReference>
<keyword evidence="5" id="KW-1185">Reference proteome</keyword>
<proteinExistence type="predicted"/>
<dbReference type="SUPFAM" id="SSF50370">
    <property type="entry name" value="Ricin B-like lectins"/>
    <property type="match status" value="2"/>
</dbReference>
<accession>A0A8J3RV46</accession>
<protein>
    <recommendedName>
        <fullName evidence="3">Ricin B lectin domain-containing protein</fullName>
    </recommendedName>
</protein>
<organism evidence="4 5">
    <name type="scientific">Planobispora rosea</name>
    <dbReference type="NCBI Taxonomy" id="35762"/>
    <lineage>
        <taxon>Bacteria</taxon>
        <taxon>Bacillati</taxon>
        <taxon>Actinomycetota</taxon>
        <taxon>Actinomycetes</taxon>
        <taxon>Streptosporangiales</taxon>
        <taxon>Streptosporangiaceae</taxon>
        <taxon>Planobispora</taxon>
    </lineage>
</organism>
<feature type="region of interest" description="Disordered" evidence="1">
    <location>
        <begin position="1"/>
        <end position="27"/>
    </location>
</feature>
<feature type="domain" description="Ricin B lectin" evidence="3">
    <location>
        <begin position="345"/>
        <end position="503"/>
    </location>
</feature>
<evidence type="ECO:0000313" key="4">
    <source>
        <dbReference type="EMBL" id="GIH81794.1"/>
    </source>
</evidence>
<dbReference type="Gene3D" id="2.80.10.50">
    <property type="match status" value="3"/>
</dbReference>
<comment type="caution">
    <text evidence="4">The sequence shown here is derived from an EMBL/GenBank/DDBJ whole genome shotgun (WGS) entry which is preliminary data.</text>
</comment>
<gene>
    <name evidence="4" type="ORF">Pro02_02020</name>
</gene>
<dbReference type="CDD" id="cd00161">
    <property type="entry name" value="beta-trefoil_Ricin-like"/>
    <property type="match status" value="1"/>
</dbReference>
<keyword evidence="2" id="KW-1133">Transmembrane helix</keyword>
<feature type="domain" description="Ricin B lectin" evidence="3">
    <location>
        <begin position="185"/>
        <end position="333"/>
    </location>
</feature>
<dbReference type="OrthoDB" id="4816288at2"/>
<feature type="region of interest" description="Disordered" evidence="1">
    <location>
        <begin position="504"/>
        <end position="526"/>
    </location>
</feature>
<dbReference type="PROSITE" id="PS50231">
    <property type="entry name" value="RICIN_B_LECTIN"/>
    <property type="match status" value="2"/>
</dbReference>
<keyword evidence="2" id="KW-0472">Membrane</keyword>
<feature type="transmembrane region" description="Helical" evidence="2">
    <location>
        <begin position="36"/>
        <end position="56"/>
    </location>
</feature>
<name>A0A8J3RV46_PLARO</name>
<evidence type="ECO:0000256" key="2">
    <source>
        <dbReference type="SAM" id="Phobius"/>
    </source>
</evidence>
<evidence type="ECO:0000259" key="3">
    <source>
        <dbReference type="SMART" id="SM00458"/>
    </source>
</evidence>
<feature type="compositionally biased region" description="Basic residues" evidence="1">
    <location>
        <begin position="1"/>
        <end position="11"/>
    </location>
</feature>
<keyword evidence="2" id="KW-0812">Transmembrane</keyword>
<evidence type="ECO:0000256" key="1">
    <source>
        <dbReference type="SAM" id="MobiDB-lite"/>
    </source>
</evidence>
<dbReference type="AlphaFoldDB" id="A0A8J3RV46"/>
<dbReference type="EMBL" id="BOOI01000001">
    <property type="protein sequence ID" value="GIH81794.1"/>
    <property type="molecule type" value="Genomic_DNA"/>
</dbReference>
<dbReference type="InterPro" id="IPR035992">
    <property type="entry name" value="Ricin_B-like_lectins"/>
</dbReference>
<sequence length="526" mass="55803">MIAMLTRRRPPRGASGTADRHPRLPSGIADRGSMPVALLLTLVGMSLSALLIPVVLNQAAITRTASERTQALHAAEAGIDAALGQIRAAADAEGNGVVERLPSCEMTGSVLPVGTTAPRYKVRITYRDVNGKPLSNCPPTEVPASATLIATGAENPDVPLASDAAGTRTIQATYAFQTTNANIDGGAIPVAQPTTSPLCMDAGQRETPTPGTQLKMQRCVPGLSQQQFAYTEDLTLKLIGSESLENPVARLGMCLDTDSSQQSGAVVVFRPCEDLRTPKQQWSLNNNSNFQGTTNGVTLNSFCFNLKNPGLAGSLVVLGGCTATQNQNVFRPQPGVGAGMAGVAVGQLVNFKQFSRCLDVTDHNVSRTYMIAWFCKQAPDGNISWNQKWSIPAVTAPATKAEGRIRTNYGTGYCLRSPNSTASNQYVTVTSCAATGTLADNLKWTVYGRTGDYTTSYRIMDHYGNCLTPTDLDVLKPDTHSDGTSKVKVAPCTGSELQKWNAPANLNQPLPLTDITETTGVQAKTP</sequence>
<evidence type="ECO:0000313" key="5">
    <source>
        <dbReference type="Proteomes" id="UP000655044"/>
    </source>
</evidence>
<dbReference type="InterPro" id="IPR000772">
    <property type="entry name" value="Ricin_B_lectin"/>
</dbReference>